<evidence type="ECO:0000256" key="5">
    <source>
        <dbReference type="ARBA" id="ARBA00022475"/>
    </source>
</evidence>
<dbReference type="GO" id="GO:0005886">
    <property type="term" value="C:plasma membrane"/>
    <property type="evidence" value="ECO:0007669"/>
    <property type="project" value="UniProtKB-SubCell"/>
</dbReference>
<dbReference type="Gene3D" id="3.40.50.300">
    <property type="entry name" value="P-loop containing nucleotide triphosphate hydrolases"/>
    <property type="match status" value="1"/>
</dbReference>
<comment type="similarity">
    <text evidence="2">Belongs to the GTP-binding SRP family.</text>
</comment>
<protein>
    <recommendedName>
        <fullName evidence="3 13">Flagellar biosynthesis protein FlhF</fullName>
    </recommendedName>
</protein>
<feature type="compositionally biased region" description="Low complexity" evidence="14">
    <location>
        <begin position="139"/>
        <end position="160"/>
    </location>
</feature>
<dbReference type="GO" id="GO:0015031">
    <property type="term" value="P:protein transport"/>
    <property type="evidence" value="ECO:0007669"/>
    <property type="project" value="UniProtKB-KW"/>
</dbReference>
<keyword evidence="17" id="KW-0282">Flagellum</keyword>
<evidence type="ECO:0000256" key="4">
    <source>
        <dbReference type="ARBA" id="ARBA00022448"/>
    </source>
</evidence>
<proteinExistence type="inferred from homology"/>
<dbReference type="PANTHER" id="PTHR43134">
    <property type="entry name" value="SIGNAL RECOGNITION PARTICLE RECEPTOR SUBUNIT ALPHA"/>
    <property type="match status" value="1"/>
</dbReference>
<gene>
    <name evidence="17" type="ORF">N482_05180</name>
</gene>
<evidence type="ECO:0000256" key="14">
    <source>
        <dbReference type="SAM" id="MobiDB-lite"/>
    </source>
</evidence>
<dbReference type="AlphaFoldDB" id="A0A161YAU1"/>
<dbReference type="InterPro" id="IPR047040">
    <property type="entry name" value="FlhF__GTPase_dom"/>
</dbReference>
<dbReference type="InterPro" id="IPR003593">
    <property type="entry name" value="AAA+_ATPase"/>
</dbReference>
<evidence type="ECO:0000256" key="8">
    <source>
        <dbReference type="ARBA" id="ARBA00022927"/>
    </source>
</evidence>
<dbReference type="GO" id="GO:0005525">
    <property type="term" value="F:GTP binding"/>
    <property type="evidence" value="ECO:0007669"/>
    <property type="project" value="UniProtKB-UniRule"/>
</dbReference>
<dbReference type="SMART" id="SM00962">
    <property type="entry name" value="SRP54"/>
    <property type="match status" value="1"/>
</dbReference>
<evidence type="ECO:0000256" key="1">
    <source>
        <dbReference type="ARBA" id="ARBA00004413"/>
    </source>
</evidence>
<dbReference type="SMART" id="SM00382">
    <property type="entry name" value="AAA"/>
    <property type="match status" value="1"/>
</dbReference>
<evidence type="ECO:0000313" key="18">
    <source>
        <dbReference type="Proteomes" id="UP000076587"/>
    </source>
</evidence>
<comment type="caution">
    <text evidence="17">The sequence shown here is derived from an EMBL/GenBank/DDBJ whole genome shotgun (WGS) entry which is preliminary data.</text>
</comment>
<dbReference type="NCBIfam" id="TIGR03499">
    <property type="entry name" value="FlhF"/>
    <property type="match status" value="1"/>
</dbReference>
<dbReference type="CDD" id="cd17873">
    <property type="entry name" value="FlhF"/>
    <property type="match status" value="1"/>
</dbReference>
<dbReference type="Proteomes" id="UP000076587">
    <property type="component" value="Unassembled WGS sequence"/>
</dbReference>
<dbReference type="GO" id="GO:0003924">
    <property type="term" value="F:GTPase activity"/>
    <property type="evidence" value="ECO:0007669"/>
    <property type="project" value="UniProtKB-UniRule"/>
</dbReference>
<dbReference type="GO" id="GO:0005047">
    <property type="term" value="F:signal recognition particle binding"/>
    <property type="evidence" value="ECO:0007669"/>
    <property type="project" value="TreeGrafter"/>
</dbReference>
<sequence>MKIKRFFAKDMRTALKEVKDELGADAVIMSNKKLADGVEIVAAIDNDRVAAKPQEAAPQANVESAPQAQPTYSQPARVVKPQARRAQPEPQARVADSLEALLERQAPKPRSPELASMFSQSGIDTGDLFAPKEEQKSNFQQSDFHQAAQQQDYQQNSMAASRPQAAARPGRQPEPIASDWGFDDDLESGFDAQPVAREPKQDEMSSMRDEMNAIRQLLEYQLSGLMKQEMERRDPTRACLVDRLQGMGISADVAEQMACFIPDDVSRKEAWNALLNMVVNQMHTTNNDILRQGGVYAMVGPTGVGKTTTVAKLAALGAQKYGADKVALITTDTYRIGAYEQLATYGRIIGCPVKQVKDANELAEVLYHLRNKRLVLIDTAGMSQRDLRLTEQLNTLMRSSRVDIRSYLVLSATSQMHVLQETVNHFKKVNLSGCIFTKLDECLSLGEIISIAIQNRLPIGYLTNGQRVPEDIRVANAQKLVKKAEQLYLKRTKAQHSRREAVACQTVGMYD</sequence>
<evidence type="ECO:0000313" key="17">
    <source>
        <dbReference type="EMBL" id="KZN54948.1"/>
    </source>
</evidence>
<accession>A0A161YAU1</accession>
<feature type="region of interest" description="Disordered" evidence="14">
    <location>
        <begin position="52"/>
        <end position="93"/>
    </location>
</feature>
<evidence type="ECO:0000256" key="11">
    <source>
        <dbReference type="ARBA" id="ARBA00023225"/>
    </source>
</evidence>
<evidence type="ECO:0000256" key="12">
    <source>
        <dbReference type="ARBA" id="ARBA00025337"/>
    </source>
</evidence>
<evidence type="ECO:0000256" key="2">
    <source>
        <dbReference type="ARBA" id="ARBA00008531"/>
    </source>
</evidence>
<evidence type="ECO:0000259" key="16">
    <source>
        <dbReference type="SMART" id="SM00962"/>
    </source>
</evidence>
<evidence type="ECO:0000259" key="15">
    <source>
        <dbReference type="SMART" id="SM00382"/>
    </source>
</evidence>
<evidence type="ECO:0000256" key="7">
    <source>
        <dbReference type="ARBA" id="ARBA00022795"/>
    </source>
</evidence>
<evidence type="ECO:0000256" key="9">
    <source>
        <dbReference type="ARBA" id="ARBA00023134"/>
    </source>
</evidence>
<dbReference type="InterPro" id="IPR027417">
    <property type="entry name" value="P-loop_NTPase"/>
</dbReference>
<comment type="function">
    <text evidence="12">Necessary for flagellar biosynthesis. May be involved in translocation of the flagellum.</text>
</comment>
<feature type="domain" description="AAA+ ATPase" evidence="15">
    <location>
        <begin position="292"/>
        <end position="463"/>
    </location>
</feature>
<organism evidence="17 18">
    <name type="scientific">Pseudoalteromonas luteoviolacea NCIMB 1942</name>
    <dbReference type="NCBI Taxonomy" id="1365253"/>
    <lineage>
        <taxon>Bacteria</taxon>
        <taxon>Pseudomonadati</taxon>
        <taxon>Pseudomonadota</taxon>
        <taxon>Gammaproteobacteria</taxon>
        <taxon>Alteromonadales</taxon>
        <taxon>Pseudoalteromonadaceae</taxon>
        <taxon>Pseudoalteromonas</taxon>
    </lineage>
</organism>
<keyword evidence="8" id="KW-0653">Protein transport</keyword>
<evidence type="ECO:0000256" key="13">
    <source>
        <dbReference type="NCBIfam" id="TIGR03499"/>
    </source>
</evidence>
<keyword evidence="7" id="KW-1005">Bacterial flagellum biogenesis</keyword>
<dbReference type="InterPro" id="IPR020006">
    <property type="entry name" value="FlhF"/>
</dbReference>
<dbReference type="Gene3D" id="1.20.120.1380">
    <property type="entry name" value="Flagellar FlhF biosynthesis protein, N domain"/>
    <property type="match status" value="1"/>
</dbReference>
<dbReference type="EMBL" id="AUXT01000057">
    <property type="protein sequence ID" value="KZN54948.1"/>
    <property type="molecule type" value="Genomic_DNA"/>
</dbReference>
<name>A0A161YAU1_9GAMM</name>
<comment type="subcellular location">
    <subcellularLocation>
        <location evidence="1">Cell membrane</location>
        <topology evidence="1">Peripheral membrane protein</topology>
        <orientation evidence="1">Cytoplasmic side</orientation>
    </subcellularLocation>
</comment>
<dbReference type="OrthoDB" id="9778554at2"/>
<keyword evidence="6" id="KW-0547">Nucleotide-binding</keyword>
<dbReference type="FunFam" id="3.40.50.300:FF:000695">
    <property type="entry name" value="Flagellar biosynthesis regulator FlhF"/>
    <property type="match status" value="1"/>
</dbReference>
<keyword evidence="11" id="KW-1006">Bacterial flagellum protein export</keyword>
<evidence type="ECO:0000256" key="10">
    <source>
        <dbReference type="ARBA" id="ARBA00023136"/>
    </source>
</evidence>
<feature type="region of interest" description="Disordered" evidence="14">
    <location>
        <begin position="105"/>
        <end position="207"/>
    </location>
</feature>
<keyword evidence="9" id="KW-0342">GTP-binding</keyword>
<keyword evidence="4" id="KW-0813">Transport</keyword>
<feature type="compositionally biased region" description="Basic and acidic residues" evidence="14">
    <location>
        <begin position="197"/>
        <end position="207"/>
    </location>
</feature>
<dbReference type="PATRIC" id="fig|1365253.3.peg.938"/>
<keyword evidence="10" id="KW-0472">Membrane</keyword>
<feature type="compositionally biased region" description="Polar residues" evidence="14">
    <location>
        <begin position="61"/>
        <end position="74"/>
    </location>
</feature>
<dbReference type="RefSeq" id="WP_063375888.1">
    <property type="nucleotide sequence ID" value="NZ_AUXT01000057.1"/>
</dbReference>
<keyword evidence="17" id="KW-0966">Cell projection</keyword>
<dbReference type="GO" id="GO:0006614">
    <property type="term" value="P:SRP-dependent cotranslational protein targeting to membrane"/>
    <property type="evidence" value="ECO:0007669"/>
    <property type="project" value="UniProtKB-UniRule"/>
</dbReference>
<keyword evidence="5" id="KW-1003">Cell membrane</keyword>
<dbReference type="InterPro" id="IPR000897">
    <property type="entry name" value="SRP54_GTPase_dom"/>
</dbReference>
<keyword evidence="17" id="KW-0969">Cilium</keyword>
<dbReference type="GO" id="GO:0044781">
    <property type="term" value="P:bacterial-type flagellum organization"/>
    <property type="evidence" value="ECO:0007669"/>
    <property type="project" value="UniProtKB-UniRule"/>
</dbReference>
<dbReference type="PANTHER" id="PTHR43134:SF3">
    <property type="entry name" value="FLAGELLAR BIOSYNTHESIS PROTEIN FLHF"/>
    <property type="match status" value="1"/>
</dbReference>
<reference evidence="17 18" key="1">
    <citation type="submission" date="2013-07" db="EMBL/GenBank/DDBJ databases">
        <title>Comparative Genomic and Metabolomic Analysis of Twelve Strains of Pseudoalteromonas luteoviolacea.</title>
        <authorList>
            <person name="Vynne N.G."/>
            <person name="Mansson M."/>
            <person name="Gram L."/>
        </authorList>
    </citation>
    <scope>NUCLEOTIDE SEQUENCE [LARGE SCALE GENOMIC DNA]</scope>
    <source>
        <strain evidence="17 18">NCIMB 1942</strain>
    </source>
</reference>
<evidence type="ECO:0000256" key="6">
    <source>
        <dbReference type="ARBA" id="ARBA00022741"/>
    </source>
</evidence>
<dbReference type="SUPFAM" id="SSF52540">
    <property type="entry name" value="P-loop containing nucleoside triphosphate hydrolases"/>
    <property type="match status" value="1"/>
</dbReference>
<dbReference type="Pfam" id="PF00448">
    <property type="entry name" value="SRP54"/>
    <property type="match status" value="1"/>
</dbReference>
<feature type="domain" description="SRP54-type proteins GTP-binding" evidence="16">
    <location>
        <begin position="293"/>
        <end position="486"/>
    </location>
</feature>
<evidence type="ECO:0000256" key="3">
    <source>
        <dbReference type="ARBA" id="ARBA00014919"/>
    </source>
</evidence>